<dbReference type="PANTHER" id="PTHR32322:SF2">
    <property type="entry name" value="EAMA DOMAIN-CONTAINING PROTEIN"/>
    <property type="match status" value="1"/>
</dbReference>
<keyword evidence="5 6" id="KW-0472">Membrane</keyword>
<feature type="transmembrane region" description="Helical" evidence="6">
    <location>
        <begin position="101"/>
        <end position="122"/>
    </location>
</feature>
<name>A0A1T5F1U1_9FLAO</name>
<reference evidence="8 9" key="1">
    <citation type="submission" date="2017-02" db="EMBL/GenBank/DDBJ databases">
        <authorList>
            <person name="Peterson S.W."/>
        </authorList>
    </citation>
    <scope>NUCLEOTIDE SEQUENCE [LARGE SCALE GENOMIC DNA]</scope>
    <source>
        <strain evidence="8 9">DSM 22323</strain>
    </source>
</reference>
<dbReference type="InterPro" id="IPR000620">
    <property type="entry name" value="EamA_dom"/>
</dbReference>
<dbReference type="SUPFAM" id="SSF103481">
    <property type="entry name" value="Multidrug resistance efflux transporter EmrE"/>
    <property type="match status" value="2"/>
</dbReference>
<evidence type="ECO:0000256" key="6">
    <source>
        <dbReference type="SAM" id="Phobius"/>
    </source>
</evidence>
<feature type="domain" description="EamA" evidence="7">
    <location>
        <begin position="158"/>
        <end position="313"/>
    </location>
</feature>
<dbReference type="Pfam" id="PF00892">
    <property type="entry name" value="EamA"/>
    <property type="match status" value="2"/>
</dbReference>
<sequence length="320" mass="34940">MQQNNVLKGVILVGLGASFYGMLATFVKLAYKEGYTTAEVTTSQFVLGILGMLLLNLYQAKFSKKAYPSITAVDKKKLLLAGTSMGCTSLFYYLAVQYINVSVAIVLLMQSVWISVVIEAFIKKELPSLRKMISVAIVLAGTLLATNIINQDIAMDWRGIMWGLLAASSFATTMFAANTIATYASPLRKTLFMLCGGGIIVSLFLFFGQIGPYYFDGLKAFYSNFSDNPANIRAFDFSIFIKYGLILSLFGTILPPILFNSGFPKAGLGLGSIISSMELPVSVAMAFILLDEKVEAIQWCGIAMILFAIVLMNLPQKKLN</sequence>
<organism evidence="8 9">
    <name type="scientific">Soonwooa buanensis</name>
    <dbReference type="NCBI Taxonomy" id="619805"/>
    <lineage>
        <taxon>Bacteria</taxon>
        <taxon>Pseudomonadati</taxon>
        <taxon>Bacteroidota</taxon>
        <taxon>Flavobacteriia</taxon>
        <taxon>Flavobacteriales</taxon>
        <taxon>Weeksellaceae</taxon>
        <taxon>Chryseobacterium group</taxon>
        <taxon>Soonwooa</taxon>
    </lineage>
</organism>
<proteinExistence type="inferred from homology"/>
<keyword evidence="4 6" id="KW-1133">Transmembrane helix</keyword>
<evidence type="ECO:0000259" key="7">
    <source>
        <dbReference type="Pfam" id="PF00892"/>
    </source>
</evidence>
<protein>
    <submittedName>
        <fullName evidence="8">Threonine/homoserine efflux transporter RhtA</fullName>
    </submittedName>
</protein>
<comment type="similarity">
    <text evidence="2">Belongs to the EamA transporter family.</text>
</comment>
<accession>A0A1T5F1U1</accession>
<feature type="transmembrane region" description="Helical" evidence="6">
    <location>
        <begin position="12"/>
        <end position="31"/>
    </location>
</feature>
<dbReference type="PANTHER" id="PTHR32322">
    <property type="entry name" value="INNER MEMBRANE TRANSPORTER"/>
    <property type="match status" value="1"/>
</dbReference>
<evidence type="ECO:0000256" key="3">
    <source>
        <dbReference type="ARBA" id="ARBA00022692"/>
    </source>
</evidence>
<dbReference type="RefSeq" id="WP_079666954.1">
    <property type="nucleotide sequence ID" value="NZ_FUYZ01000005.1"/>
</dbReference>
<dbReference type="STRING" id="619805.SAMN05660477_01702"/>
<feature type="transmembrane region" description="Helical" evidence="6">
    <location>
        <begin position="235"/>
        <end position="259"/>
    </location>
</feature>
<dbReference type="AlphaFoldDB" id="A0A1T5F1U1"/>
<keyword evidence="3 6" id="KW-0812">Transmembrane</keyword>
<feature type="transmembrane region" description="Helical" evidence="6">
    <location>
        <begin position="191"/>
        <end position="215"/>
    </location>
</feature>
<gene>
    <name evidence="8" type="ORF">SAMN05660477_01702</name>
</gene>
<feature type="transmembrane region" description="Helical" evidence="6">
    <location>
        <begin position="296"/>
        <end position="314"/>
    </location>
</feature>
<feature type="domain" description="EamA" evidence="7">
    <location>
        <begin position="8"/>
        <end position="145"/>
    </location>
</feature>
<feature type="transmembrane region" description="Helical" evidence="6">
    <location>
        <begin position="78"/>
        <end position="95"/>
    </location>
</feature>
<feature type="transmembrane region" description="Helical" evidence="6">
    <location>
        <begin position="129"/>
        <end position="149"/>
    </location>
</feature>
<feature type="transmembrane region" description="Helical" evidence="6">
    <location>
        <begin position="266"/>
        <end position="290"/>
    </location>
</feature>
<keyword evidence="9" id="KW-1185">Reference proteome</keyword>
<evidence type="ECO:0000256" key="2">
    <source>
        <dbReference type="ARBA" id="ARBA00007362"/>
    </source>
</evidence>
<feature type="transmembrane region" description="Helical" evidence="6">
    <location>
        <begin position="37"/>
        <end position="58"/>
    </location>
</feature>
<dbReference type="InterPro" id="IPR050638">
    <property type="entry name" value="AA-Vitamin_Transporters"/>
</dbReference>
<feature type="transmembrane region" description="Helical" evidence="6">
    <location>
        <begin position="161"/>
        <end position="184"/>
    </location>
</feature>
<comment type="subcellular location">
    <subcellularLocation>
        <location evidence="1">Membrane</location>
        <topology evidence="1">Multi-pass membrane protein</topology>
    </subcellularLocation>
</comment>
<evidence type="ECO:0000256" key="4">
    <source>
        <dbReference type="ARBA" id="ARBA00022989"/>
    </source>
</evidence>
<dbReference type="Proteomes" id="UP000191112">
    <property type="component" value="Unassembled WGS sequence"/>
</dbReference>
<dbReference type="InterPro" id="IPR037185">
    <property type="entry name" value="EmrE-like"/>
</dbReference>
<evidence type="ECO:0000256" key="1">
    <source>
        <dbReference type="ARBA" id="ARBA00004141"/>
    </source>
</evidence>
<evidence type="ECO:0000256" key="5">
    <source>
        <dbReference type="ARBA" id="ARBA00023136"/>
    </source>
</evidence>
<evidence type="ECO:0000313" key="8">
    <source>
        <dbReference type="EMBL" id="SKB90010.1"/>
    </source>
</evidence>
<evidence type="ECO:0000313" key="9">
    <source>
        <dbReference type="Proteomes" id="UP000191112"/>
    </source>
</evidence>
<dbReference type="OrthoDB" id="3180815at2"/>
<dbReference type="GO" id="GO:0016020">
    <property type="term" value="C:membrane"/>
    <property type="evidence" value="ECO:0007669"/>
    <property type="project" value="UniProtKB-SubCell"/>
</dbReference>
<dbReference type="EMBL" id="FUYZ01000005">
    <property type="protein sequence ID" value="SKB90010.1"/>
    <property type="molecule type" value="Genomic_DNA"/>
</dbReference>